<keyword evidence="2" id="KW-1185">Reference proteome</keyword>
<geneLocation type="plasmid" evidence="1 2">
    <name>unnamed4</name>
</geneLocation>
<protein>
    <submittedName>
        <fullName evidence="1">Uncharacterized protein</fullName>
    </submittedName>
</protein>
<evidence type="ECO:0000313" key="1">
    <source>
        <dbReference type="EMBL" id="UPV77238.1"/>
    </source>
</evidence>
<proteinExistence type="predicted"/>
<dbReference type="RefSeq" id="WP_248653261.1">
    <property type="nucleotide sequence ID" value="NZ_CP096663.1"/>
</dbReference>
<dbReference type="GeneID" id="72188130"/>
<evidence type="ECO:0000313" key="2">
    <source>
        <dbReference type="Proteomes" id="UP000830729"/>
    </source>
</evidence>
<dbReference type="KEGG" id="halx:M0R89_22985"/>
<sequence>MATLQAATTSNGVTVTDAQAVRELCESYCFGMLEWEVNDNDRLSIWGYDAFEIYGRRENGLPDYEAGQRTHEFLRALAAYVEEGDELDIQTAGFTKCRFPVLAARYVVRRGDVLRADLRALEPVEN</sequence>
<organism evidence="1 2">
    <name type="scientific">Halorussus limi</name>
    <dbReference type="NCBI Taxonomy" id="2938695"/>
    <lineage>
        <taxon>Archaea</taxon>
        <taxon>Methanobacteriati</taxon>
        <taxon>Methanobacteriota</taxon>
        <taxon>Stenosarchaea group</taxon>
        <taxon>Halobacteria</taxon>
        <taxon>Halobacteriales</taxon>
        <taxon>Haladaptataceae</taxon>
        <taxon>Halorussus</taxon>
    </lineage>
</organism>
<reference evidence="1 2" key="1">
    <citation type="submission" date="2022-04" db="EMBL/GenBank/DDBJ databases">
        <title>Diverse halophilic archaea isolated from saline environments.</title>
        <authorList>
            <person name="Cui H.-L."/>
        </authorList>
    </citation>
    <scope>NUCLEOTIDE SEQUENCE [LARGE SCALE GENOMIC DNA]</scope>
    <source>
        <strain evidence="1 2">XZYJT49</strain>
        <plasmid evidence="1 2">unnamed4</plasmid>
    </source>
</reference>
<accession>A0A8U0I216</accession>
<dbReference type="Proteomes" id="UP000830729">
    <property type="component" value="Plasmid unnamed4"/>
</dbReference>
<dbReference type="AlphaFoldDB" id="A0A8U0I216"/>
<dbReference type="EMBL" id="CP096663">
    <property type="protein sequence ID" value="UPV77238.1"/>
    <property type="molecule type" value="Genomic_DNA"/>
</dbReference>
<gene>
    <name evidence="1" type="ORF">M0R89_22985</name>
</gene>
<keyword evidence="1" id="KW-0614">Plasmid</keyword>
<name>A0A8U0I216_9EURY</name>